<feature type="chain" id="PRO_5001654826" evidence="1">
    <location>
        <begin position="26"/>
        <end position="62"/>
    </location>
</feature>
<evidence type="ECO:0000256" key="1">
    <source>
        <dbReference type="SAM" id="SignalP"/>
    </source>
</evidence>
<feature type="signal peptide" evidence="1">
    <location>
        <begin position="1"/>
        <end position="25"/>
    </location>
</feature>
<gene>
    <name evidence="2" type="ORF">XPG1_1899</name>
</gene>
<name>A0A068R3D3_9GAMM</name>
<dbReference type="RefSeq" id="WP_045958719.1">
    <property type="nucleotide sequence ID" value="NZ_FO704551.1"/>
</dbReference>
<organism evidence="2 3">
    <name type="scientific">Xenorhabdus poinarii G6</name>
    <dbReference type="NCBI Taxonomy" id="1354304"/>
    <lineage>
        <taxon>Bacteria</taxon>
        <taxon>Pseudomonadati</taxon>
        <taxon>Pseudomonadota</taxon>
        <taxon>Gammaproteobacteria</taxon>
        <taxon>Enterobacterales</taxon>
        <taxon>Morganellaceae</taxon>
        <taxon>Xenorhabdus</taxon>
    </lineage>
</organism>
<proteinExistence type="predicted"/>
<protein>
    <submittedName>
        <fullName evidence="2">Uncharacterized protein</fullName>
    </submittedName>
</protein>
<dbReference type="KEGG" id="xpo:XPG1_1899"/>
<dbReference type="HOGENOM" id="CLU_2903362_0_0_6"/>
<evidence type="ECO:0000313" key="2">
    <source>
        <dbReference type="EMBL" id="CDG21554.1"/>
    </source>
</evidence>
<dbReference type="AlphaFoldDB" id="A0A068R3D3"/>
<evidence type="ECO:0000313" key="3">
    <source>
        <dbReference type="Proteomes" id="UP000032735"/>
    </source>
</evidence>
<dbReference type="Proteomes" id="UP000032735">
    <property type="component" value="Chromosome"/>
</dbReference>
<accession>A0A068R3D3</accession>
<dbReference type="EMBL" id="FO704551">
    <property type="protein sequence ID" value="CDG21554.1"/>
    <property type="molecule type" value="Genomic_DNA"/>
</dbReference>
<keyword evidence="1" id="KW-0732">Signal</keyword>
<sequence length="62" mass="6398">MNRRKIAACLLTLIVGTGVTTYVHAQAANSLLAGPAKDLALLACDQIEGTGFVARLGKALCI</sequence>
<reference evidence="2 3" key="1">
    <citation type="submission" date="2013-07" db="EMBL/GenBank/DDBJ databases">
        <authorList>
            <person name="Genoscope - CEA"/>
        </authorList>
    </citation>
    <scope>NUCLEOTIDE SEQUENCE [LARGE SCALE GENOMIC DNA]</scope>
    <source>
        <strain evidence="2 3">G6</strain>
    </source>
</reference>
<keyword evidence="3" id="KW-1185">Reference proteome</keyword>